<sequence>MDKLPQELIDHTIDDYHAAADPTERAMECCGLVCKRWLRRSRFHLFSDLTLSAGNLPDFVDIIERSSTSLLNFVRHLELQYHGPSPDPLLLSRLHRCPNLVSIDLHITGGSASVLMAWLNSDEALHTHLRAWSDNSDTLSRLDITVRLRRKQKLSLGTVIRIISCVPRIEALGLRNIYSLAGDPGVQPAFGPFESRLLHLDIQVFKDNLPGFSHCQ</sequence>
<accession>A0AAD6U3V6</accession>
<evidence type="ECO:0000313" key="1">
    <source>
        <dbReference type="EMBL" id="KAJ7088410.1"/>
    </source>
</evidence>
<protein>
    <submittedName>
        <fullName evidence="1">Uncharacterized protein</fullName>
    </submittedName>
</protein>
<gene>
    <name evidence="1" type="ORF">B0H15DRAFT_290053</name>
</gene>
<comment type="caution">
    <text evidence="1">The sequence shown here is derived from an EMBL/GenBank/DDBJ whole genome shotgun (WGS) entry which is preliminary data.</text>
</comment>
<evidence type="ECO:0000313" key="2">
    <source>
        <dbReference type="Proteomes" id="UP001222325"/>
    </source>
</evidence>
<keyword evidence="2" id="KW-1185">Reference proteome</keyword>
<reference evidence="1" key="1">
    <citation type="submission" date="2023-03" db="EMBL/GenBank/DDBJ databases">
        <title>Massive genome expansion in bonnet fungi (Mycena s.s.) driven by repeated elements and novel gene families across ecological guilds.</title>
        <authorList>
            <consortium name="Lawrence Berkeley National Laboratory"/>
            <person name="Harder C.B."/>
            <person name="Miyauchi S."/>
            <person name="Viragh M."/>
            <person name="Kuo A."/>
            <person name="Thoen E."/>
            <person name="Andreopoulos B."/>
            <person name="Lu D."/>
            <person name="Skrede I."/>
            <person name="Drula E."/>
            <person name="Henrissat B."/>
            <person name="Morin E."/>
            <person name="Kohler A."/>
            <person name="Barry K."/>
            <person name="LaButti K."/>
            <person name="Morin E."/>
            <person name="Salamov A."/>
            <person name="Lipzen A."/>
            <person name="Mereny Z."/>
            <person name="Hegedus B."/>
            <person name="Baldrian P."/>
            <person name="Stursova M."/>
            <person name="Weitz H."/>
            <person name="Taylor A."/>
            <person name="Grigoriev I.V."/>
            <person name="Nagy L.G."/>
            <person name="Martin F."/>
            <person name="Kauserud H."/>
        </authorList>
    </citation>
    <scope>NUCLEOTIDE SEQUENCE</scope>
    <source>
        <strain evidence="1">CBHHK173m</strain>
    </source>
</reference>
<dbReference type="EMBL" id="JARJCN010000026">
    <property type="protein sequence ID" value="KAJ7088410.1"/>
    <property type="molecule type" value="Genomic_DNA"/>
</dbReference>
<name>A0AAD6U3V6_9AGAR</name>
<dbReference type="Proteomes" id="UP001222325">
    <property type="component" value="Unassembled WGS sequence"/>
</dbReference>
<proteinExistence type="predicted"/>
<organism evidence="1 2">
    <name type="scientific">Mycena belliarum</name>
    <dbReference type="NCBI Taxonomy" id="1033014"/>
    <lineage>
        <taxon>Eukaryota</taxon>
        <taxon>Fungi</taxon>
        <taxon>Dikarya</taxon>
        <taxon>Basidiomycota</taxon>
        <taxon>Agaricomycotina</taxon>
        <taxon>Agaricomycetes</taxon>
        <taxon>Agaricomycetidae</taxon>
        <taxon>Agaricales</taxon>
        <taxon>Marasmiineae</taxon>
        <taxon>Mycenaceae</taxon>
        <taxon>Mycena</taxon>
    </lineage>
</organism>
<dbReference type="AlphaFoldDB" id="A0AAD6U3V6"/>